<dbReference type="PROSITE" id="PS50075">
    <property type="entry name" value="CARRIER"/>
    <property type="match status" value="1"/>
</dbReference>
<name>A0ABW3M907_9PSEU</name>
<dbReference type="Gene3D" id="3.40.50.1820">
    <property type="entry name" value="alpha/beta hydrolase"/>
    <property type="match status" value="1"/>
</dbReference>
<sequence>MSEETINLLLPLWCKALRRDGIAVTDDFFALGGTSLEGVQLLAEVSDTFGVEVPPLAMYDEASTPGGMAVLIDGELNGGQRRAHG</sequence>
<accession>A0ABW3M907</accession>
<comment type="caution">
    <text evidence="2">The sequence shown here is derived from an EMBL/GenBank/DDBJ whole genome shotgun (WGS) entry which is preliminary data.</text>
</comment>
<evidence type="ECO:0000313" key="3">
    <source>
        <dbReference type="Proteomes" id="UP001597045"/>
    </source>
</evidence>
<dbReference type="EMBL" id="JBHTIS010000962">
    <property type="protein sequence ID" value="MFD1047177.1"/>
    <property type="molecule type" value="Genomic_DNA"/>
</dbReference>
<feature type="domain" description="Carrier" evidence="1">
    <location>
        <begin position="1"/>
        <end position="76"/>
    </location>
</feature>
<keyword evidence="3" id="KW-1185">Reference proteome</keyword>
<dbReference type="InterPro" id="IPR009081">
    <property type="entry name" value="PP-bd_ACP"/>
</dbReference>
<gene>
    <name evidence="2" type="ORF">ACFQ1S_17295</name>
</gene>
<dbReference type="Proteomes" id="UP001597045">
    <property type="component" value="Unassembled WGS sequence"/>
</dbReference>
<protein>
    <submittedName>
        <fullName evidence="2">Phosphopantetheine-binding protein</fullName>
    </submittedName>
</protein>
<reference evidence="3" key="1">
    <citation type="journal article" date="2019" name="Int. J. Syst. Evol. Microbiol.">
        <title>The Global Catalogue of Microorganisms (GCM) 10K type strain sequencing project: providing services to taxonomists for standard genome sequencing and annotation.</title>
        <authorList>
            <consortium name="The Broad Institute Genomics Platform"/>
            <consortium name="The Broad Institute Genome Sequencing Center for Infectious Disease"/>
            <person name="Wu L."/>
            <person name="Ma J."/>
        </authorList>
    </citation>
    <scope>NUCLEOTIDE SEQUENCE [LARGE SCALE GENOMIC DNA]</scope>
    <source>
        <strain evidence="3">JCM 31486</strain>
    </source>
</reference>
<dbReference type="InterPro" id="IPR036736">
    <property type="entry name" value="ACP-like_sf"/>
</dbReference>
<organism evidence="2 3">
    <name type="scientific">Kibdelosporangium lantanae</name>
    <dbReference type="NCBI Taxonomy" id="1497396"/>
    <lineage>
        <taxon>Bacteria</taxon>
        <taxon>Bacillati</taxon>
        <taxon>Actinomycetota</taxon>
        <taxon>Actinomycetes</taxon>
        <taxon>Pseudonocardiales</taxon>
        <taxon>Pseudonocardiaceae</taxon>
        <taxon>Kibdelosporangium</taxon>
    </lineage>
</organism>
<evidence type="ECO:0000259" key="1">
    <source>
        <dbReference type="PROSITE" id="PS50075"/>
    </source>
</evidence>
<proteinExistence type="predicted"/>
<dbReference type="SUPFAM" id="SSF47336">
    <property type="entry name" value="ACP-like"/>
    <property type="match status" value="1"/>
</dbReference>
<dbReference type="InterPro" id="IPR029058">
    <property type="entry name" value="AB_hydrolase_fold"/>
</dbReference>
<evidence type="ECO:0000313" key="2">
    <source>
        <dbReference type="EMBL" id="MFD1047177.1"/>
    </source>
</evidence>
<dbReference type="Pfam" id="PF00550">
    <property type="entry name" value="PP-binding"/>
    <property type="match status" value="1"/>
</dbReference>